<comment type="catalytic activity">
    <reaction evidence="1">
        <text>Hydrolyzes single-stranded DNA or mismatched double-stranded DNA and polynucleotides, releasing free uracil.</text>
        <dbReference type="EC" id="3.2.2.27"/>
    </reaction>
</comment>
<dbReference type="GO" id="GO:0046872">
    <property type="term" value="F:metal ion binding"/>
    <property type="evidence" value="ECO:0007669"/>
    <property type="project" value="UniProtKB-KW"/>
</dbReference>
<dbReference type="SUPFAM" id="SSF52141">
    <property type="entry name" value="Uracil-DNA glycosylase-like"/>
    <property type="match status" value="1"/>
</dbReference>
<dbReference type="GO" id="GO:0006281">
    <property type="term" value="P:DNA repair"/>
    <property type="evidence" value="ECO:0007669"/>
    <property type="project" value="UniProtKB-KW"/>
</dbReference>
<evidence type="ECO:0000256" key="11">
    <source>
        <dbReference type="ARBA" id="ARBA00023204"/>
    </source>
</evidence>
<dbReference type="Proteomes" id="UP000885830">
    <property type="component" value="Unassembled WGS sequence"/>
</dbReference>
<feature type="domain" description="Uracil-DNA glycosylase-like" evidence="13">
    <location>
        <begin position="100"/>
        <end position="186"/>
    </location>
</feature>
<evidence type="ECO:0000259" key="13">
    <source>
        <dbReference type="SMART" id="SM00986"/>
    </source>
</evidence>
<name>A0A7C5LTP7_9PROT</name>
<keyword evidence="8" id="KW-0378">Hydrolase</keyword>
<accession>A0A7C5LTP7</accession>
<dbReference type="InterPro" id="IPR036895">
    <property type="entry name" value="Uracil-DNA_glycosylase-like_sf"/>
</dbReference>
<feature type="region of interest" description="Disordered" evidence="12">
    <location>
        <begin position="31"/>
        <end position="61"/>
    </location>
</feature>
<evidence type="ECO:0000256" key="7">
    <source>
        <dbReference type="ARBA" id="ARBA00022763"/>
    </source>
</evidence>
<protein>
    <recommendedName>
        <fullName evidence="4">Type-4 uracil-DNA glycosylase</fullName>
        <ecNumber evidence="3">3.2.2.27</ecNumber>
    </recommendedName>
</protein>
<dbReference type="AlphaFoldDB" id="A0A7C5LTP7"/>
<dbReference type="NCBIfam" id="TIGR00758">
    <property type="entry name" value="UDG_fam4"/>
    <property type="match status" value="1"/>
</dbReference>
<evidence type="ECO:0000256" key="1">
    <source>
        <dbReference type="ARBA" id="ARBA00001400"/>
    </source>
</evidence>
<evidence type="ECO:0000256" key="8">
    <source>
        <dbReference type="ARBA" id="ARBA00022801"/>
    </source>
</evidence>
<evidence type="ECO:0000256" key="12">
    <source>
        <dbReference type="SAM" id="MobiDB-lite"/>
    </source>
</evidence>
<evidence type="ECO:0000256" key="3">
    <source>
        <dbReference type="ARBA" id="ARBA00012030"/>
    </source>
</evidence>
<dbReference type="GO" id="GO:0004844">
    <property type="term" value="F:uracil DNA N-glycosylase activity"/>
    <property type="evidence" value="ECO:0007669"/>
    <property type="project" value="UniProtKB-EC"/>
</dbReference>
<feature type="non-terminal residue" evidence="14">
    <location>
        <position position="186"/>
    </location>
</feature>
<keyword evidence="11" id="KW-0234">DNA repair</keyword>
<dbReference type="PANTHER" id="PTHR33693">
    <property type="entry name" value="TYPE-5 URACIL-DNA GLYCOSYLASE"/>
    <property type="match status" value="1"/>
</dbReference>
<keyword evidence="9" id="KW-0408">Iron</keyword>
<dbReference type="PANTHER" id="PTHR33693:SF1">
    <property type="entry name" value="TYPE-4 URACIL-DNA GLYCOSYLASE"/>
    <property type="match status" value="1"/>
</dbReference>
<keyword evidence="10" id="KW-0411">Iron-sulfur</keyword>
<evidence type="ECO:0000256" key="5">
    <source>
        <dbReference type="ARBA" id="ARBA00022485"/>
    </source>
</evidence>
<evidence type="ECO:0000256" key="6">
    <source>
        <dbReference type="ARBA" id="ARBA00022723"/>
    </source>
</evidence>
<dbReference type="CDD" id="cd10030">
    <property type="entry name" value="UDG-F4_TTUDGA_SPO1dp_like"/>
    <property type="match status" value="1"/>
</dbReference>
<keyword evidence="7" id="KW-0227">DNA damage</keyword>
<evidence type="ECO:0000256" key="9">
    <source>
        <dbReference type="ARBA" id="ARBA00023004"/>
    </source>
</evidence>
<sequence>MNQIPTSQDLLHALEAAHCWWSEMGVETAKLPPVKQTGGLKTKPKPQTPTPRAQTLAPPTPDIDKIQAQAKAATTLEALKAVIAGVDAGALSDHARNMVFARGNPDAKIMFIGEAPGREEDIKALPFVGQAGQLLDKMLHAIGLDETNAYITNVCNWRPPGNRNPSPEEIAICRPLIHRHVELVAP</sequence>
<evidence type="ECO:0000313" key="14">
    <source>
        <dbReference type="EMBL" id="HHL43697.1"/>
    </source>
</evidence>
<gene>
    <name evidence="14" type="ORF">ENJ42_08770</name>
</gene>
<dbReference type="EMBL" id="DRMJ01000458">
    <property type="protein sequence ID" value="HHL43697.1"/>
    <property type="molecule type" value="Genomic_DNA"/>
</dbReference>
<dbReference type="GO" id="GO:0051539">
    <property type="term" value="F:4 iron, 4 sulfur cluster binding"/>
    <property type="evidence" value="ECO:0007669"/>
    <property type="project" value="UniProtKB-KW"/>
</dbReference>
<comment type="similarity">
    <text evidence="2">Belongs to the uracil-DNA glycosylase (UDG) superfamily. Type 4 (UDGa) family.</text>
</comment>
<evidence type="ECO:0000256" key="10">
    <source>
        <dbReference type="ARBA" id="ARBA00023014"/>
    </source>
</evidence>
<organism evidence="14">
    <name type="scientific">Hellea balneolensis</name>
    <dbReference type="NCBI Taxonomy" id="287478"/>
    <lineage>
        <taxon>Bacteria</taxon>
        <taxon>Pseudomonadati</taxon>
        <taxon>Pseudomonadota</taxon>
        <taxon>Alphaproteobacteria</taxon>
        <taxon>Maricaulales</taxon>
        <taxon>Robiginitomaculaceae</taxon>
        <taxon>Hellea</taxon>
    </lineage>
</organism>
<dbReference type="InterPro" id="IPR051536">
    <property type="entry name" value="UDG_Type-4/5"/>
</dbReference>
<evidence type="ECO:0000256" key="4">
    <source>
        <dbReference type="ARBA" id="ARBA00019403"/>
    </source>
</evidence>
<proteinExistence type="inferred from homology"/>
<evidence type="ECO:0000256" key="2">
    <source>
        <dbReference type="ARBA" id="ARBA00006521"/>
    </source>
</evidence>
<dbReference type="InterPro" id="IPR005273">
    <property type="entry name" value="Ura-DNA_glyco_family4"/>
</dbReference>
<keyword evidence="5" id="KW-0004">4Fe-4S</keyword>
<dbReference type="SMART" id="SM00987">
    <property type="entry name" value="UreE_C"/>
    <property type="match status" value="1"/>
</dbReference>
<dbReference type="Gene3D" id="3.40.470.10">
    <property type="entry name" value="Uracil-DNA glycosylase-like domain"/>
    <property type="match status" value="1"/>
</dbReference>
<dbReference type="InterPro" id="IPR005122">
    <property type="entry name" value="Uracil-DNA_glycosylase-like"/>
</dbReference>
<reference evidence="14" key="1">
    <citation type="journal article" date="2020" name="mSystems">
        <title>Genome- and Community-Level Interaction Insights into Carbon Utilization and Element Cycling Functions of Hydrothermarchaeota in Hydrothermal Sediment.</title>
        <authorList>
            <person name="Zhou Z."/>
            <person name="Liu Y."/>
            <person name="Xu W."/>
            <person name="Pan J."/>
            <person name="Luo Z.H."/>
            <person name="Li M."/>
        </authorList>
    </citation>
    <scope>NUCLEOTIDE SEQUENCE [LARGE SCALE GENOMIC DNA]</scope>
    <source>
        <strain evidence="14">HyVt-485</strain>
    </source>
</reference>
<dbReference type="Pfam" id="PF03167">
    <property type="entry name" value="UDG"/>
    <property type="match status" value="1"/>
</dbReference>
<dbReference type="SMART" id="SM00986">
    <property type="entry name" value="UDG"/>
    <property type="match status" value="1"/>
</dbReference>
<dbReference type="EC" id="3.2.2.27" evidence="3"/>
<keyword evidence="6" id="KW-0479">Metal-binding</keyword>
<comment type="caution">
    <text evidence="14">The sequence shown here is derived from an EMBL/GenBank/DDBJ whole genome shotgun (WGS) entry which is preliminary data.</text>
</comment>